<accession>X1UWD7</accession>
<comment type="caution">
    <text evidence="1">The sequence shown here is derived from an EMBL/GenBank/DDBJ whole genome shotgun (WGS) entry which is preliminary data.</text>
</comment>
<reference evidence="1" key="1">
    <citation type="journal article" date="2014" name="Front. Microbiol.">
        <title>High frequency of phylogenetically diverse reductive dehalogenase-homologous genes in deep subseafloor sedimentary metagenomes.</title>
        <authorList>
            <person name="Kawai M."/>
            <person name="Futagami T."/>
            <person name="Toyoda A."/>
            <person name="Takaki Y."/>
            <person name="Nishi S."/>
            <person name="Hori S."/>
            <person name="Arai W."/>
            <person name="Tsubouchi T."/>
            <person name="Morono Y."/>
            <person name="Uchiyama I."/>
            <person name="Ito T."/>
            <person name="Fujiyama A."/>
            <person name="Inagaki F."/>
            <person name="Takami H."/>
        </authorList>
    </citation>
    <scope>NUCLEOTIDE SEQUENCE</scope>
    <source>
        <strain evidence="1">Expedition CK06-06</strain>
    </source>
</reference>
<proteinExistence type="predicted"/>
<protein>
    <submittedName>
        <fullName evidence="1">Uncharacterized protein</fullName>
    </submittedName>
</protein>
<feature type="non-terminal residue" evidence="1">
    <location>
        <position position="1"/>
    </location>
</feature>
<dbReference type="AlphaFoldDB" id="X1UWD7"/>
<dbReference type="EMBL" id="BARW01022196">
    <property type="protein sequence ID" value="GAI96674.1"/>
    <property type="molecule type" value="Genomic_DNA"/>
</dbReference>
<evidence type="ECO:0000313" key="1">
    <source>
        <dbReference type="EMBL" id="GAI96674.1"/>
    </source>
</evidence>
<sequence>TRYLEAEQTIDAVERDVIFRELFGIALDEIPYIPIGAPNYKTFWWPWIKNYYGEFEVSCWSDSHLMATAWIDQDLKAEMGY</sequence>
<organism evidence="1">
    <name type="scientific">marine sediment metagenome</name>
    <dbReference type="NCBI Taxonomy" id="412755"/>
    <lineage>
        <taxon>unclassified sequences</taxon>
        <taxon>metagenomes</taxon>
        <taxon>ecological metagenomes</taxon>
    </lineage>
</organism>
<gene>
    <name evidence="1" type="ORF">S12H4_37117</name>
</gene>
<name>X1UWD7_9ZZZZ</name>